<comment type="caution">
    <text evidence="2">The sequence shown here is derived from an EMBL/GenBank/DDBJ whole genome shotgun (WGS) entry which is preliminary data.</text>
</comment>
<feature type="compositionally biased region" description="Basic and acidic residues" evidence="1">
    <location>
        <begin position="58"/>
        <end position="77"/>
    </location>
</feature>
<dbReference type="EMBL" id="JANUEK010000005">
    <property type="protein sequence ID" value="MCS4280342.1"/>
    <property type="molecule type" value="Genomic_DNA"/>
</dbReference>
<sequence>MQHDKTPPASAEDAHATHNCPPAEGTLDKERTSENHDEALEETFPASDPISPFVAAKPPKDDKDPKDPDAEHLKTENEGYNQHGHGKGGKAGEGEPDGVREDDGITQPNFGQHGTAGKQTLDRQSDEDMS</sequence>
<evidence type="ECO:0000313" key="2">
    <source>
        <dbReference type="EMBL" id="MCS4280342.1"/>
    </source>
</evidence>
<reference evidence="2" key="1">
    <citation type="submission" date="2022-08" db="EMBL/GenBank/DDBJ databases">
        <title>Genomic analyses of the natural microbiome of Caenorhabditis elegans.</title>
        <authorList>
            <person name="Samuel B."/>
        </authorList>
    </citation>
    <scope>NUCLEOTIDE SEQUENCE</scope>
    <source>
        <strain evidence="2">BIGb0277</strain>
    </source>
</reference>
<organism evidence="2 3">
    <name type="scientific">Stenotrophomonas rhizophila</name>
    <dbReference type="NCBI Taxonomy" id="216778"/>
    <lineage>
        <taxon>Bacteria</taxon>
        <taxon>Pseudomonadati</taxon>
        <taxon>Pseudomonadota</taxon>
        <taxon>Gammaproteobacteria</taxon>
        <taxon>Lysobacterales</taxon>
        <taxon>Lysobacteraceae</taxon>
        <taxon>Stenotrophomonas</taxon>
    </lineage>
</organism>
<feature type="region of interest" description="Disordered" evidence="1">
    <location>
        <begin position="1"/>
        <end position="130"/>
    </location>
</feature>
<proteinExistence type="predicted"/>
<dbReference type="AlphaFoldDB" id="A0AAW5PL23"/>
<name>A0AAW5PL23_9GAMM</name>
<dbReference type="RefSeq" id="WP_259261104.1">
    <property type="nucleotide sequence ID" value="NZ_JANUEK010000005.1"/>
</dbReference>
<gene>
    <name evidence="2" type="ORF">M2412_002335</name>
</gene>
<protein>
    <submittedName>
        <fullName evidence="2">Uncharacterized protein</fullName>
    </submittedName>
</protein>
<feature type="compositionally biased region" description="Basic and acidic residues" evidence="1">
    <location>
        <begin position="120"/>
        <end position="130"/>
    </location>
</feature>
<evidence type="ECO:0000313" key="3">
    <source>
        <dbReference type="Proteomes" id="UP001320691"/>
    </source>
</evidence>
<feature type="compositionally biased region" description="Basic and acidic residues" evidence="1">
    <location>
        <begin position="1"/>
        <end position="16"/>
    </location>
</feature>
<feature type="compositionally biased region" description="Basic and acidic residues" evidence="1">
    <location>
        <begin position="26"/>
        <end position="38"/>
    </location>
</feature>
<dbReference type="Proteomes" id="UP001320691">
    <property type="component" value="Unassembled WGS sequence"/>
</dbReference>
<accession>A0AAW5PL23</accession>
<feature type="compositionally biased region" description="Basic and acidic residues" evidence="1">
    <location>
        <begin position="90"/>
        <end position="103"/>
    </location>
</feature>
<evidence type="ECO:0000256" key="1">
    <source>
        <dbReference type="SAM" id="MobiDB-lite"/>
    </source>
</evidence>